<name>A0A5C8Z682_9GAMM</name>
<proteinExistence type="predicted"/>
<gene>
    <name evidence="2" type="ORF">FME95_00695</name>
</gene>
<sequence>MFFSNRVRSHSVCSPVKAFGLLGVSLLLCIHTSQANTLNRYIEQELVGYNAEVIAAYQEQVSGSGGQRTYSCSYYFEKIAKLVNDLGGLANSDIAKETLANSVNCLDSKLGGLQNYSPPCSVPGEFCQALKNSFKQKIIASRFGYIQAGCSVDNLKGVSIIQGAKSGCLLFEPSNSQEKSASCPRLYWSQQGLIEPVDIVFAAGPGGPEPENNILYSGKCCSINEQSLSVYMAGDESLIRIAYDGHTCPDGDRWFYSDEVHSFNLETKELNLLDSKEVYFGKISADF</sequence>
<dbReference type="RefSeq" id="WP_147712203.1">
    <property type="nucleotide sequence ID" value="NZ_VKAD01000001.1"/>
</dbReference>
<keyword evidence="3" id="KW-1185">Reference proteome</keyword>
<evidence type="ECO:0000313" key="3">
    <source>
        <dbReference type="Proteomes" id="UP000321764"/>
    </source>
</evidence>
<keyword evidence="1" id="KW-0732">Signal</keyword>
<organism evidence="2 3">
    <name type="scientific">Reinekea thalattae</name>
    <dbReference type="NCBI Taxonomy" id="2593301"/>
    <lineage>
        <taxon>Bacteria</taxon>
        <taxon>Pseudomonadati</taxon>
        <taxon>Pseudomonadota</taxon>
        <taxon>Gammaproteobacteria</taxon>
        <taxon>Oceanospirillales</taxon>
        <taxon>Saccharospirillaceae</taxon>
        <taxon>Reinekea</taxon>
    </lineage>
</organism>
<comment type="caution">
    <text evidence="2">The sequence shown here is derived from an EMBL/GenBank/DDBJ whole genome shotgun (WGS) entry which is preliminary data.</text>
</comment>
<dbReference type="Proteomes" id="UP000321764">
    <property type="component" value="Unassembled WGS sequence"/>
</dbReference>
<evidence type="ECO:0000313" key="2">
    <source>
        <dbReference type="EMBL" id="TXR53127.1"/>
    </source>
</evidence>
<feature type="signal peptide" evidence="1">
    <location>
        <begin position="1"/>
        <end position="35"/>
    </location>
</feature>
<dbReference type="AlphaFoldDB" id="A0A5C8Z682"/>
<dbReference type="EMBL" id="VKAD01000001">
    <property type="protein sequence ID" value="TXR53127.1"/>
    <property type="molecule type" value="Genomic_DNA"/>
</dbReference>
<feature type="chain" id="PRO_5023076406" evidence="1">
    <location>
        <begin position="36"/>
        <end position="287"/>
    </location>
</feature>
<protein>
    <submittedName>
        <fullName evidence="2">Uncharacterized protein</fullName>
    </submittedName>
</protein>
<accession>A0A5C8Z682</accession>
<reference evidence="2 3" key="1">
    <citation type="submission" date="2019-07" db="EMBL/GenBank/DDBJ databases">
        <title>Reinekea sp. strain SSH23 genome sequencing and assembly.</title>
        <authorList>
            <person name="Kim I."/>
        </authorList>
    </citation>
    <scope>NUCLEOTIDE SEQUENCE [LARGE SCALE GENOMIC DNA]</scope>
    <source>
        <strain evidence="2 3">SSH23</strain>
    </source>
</reference>
<evidence type="ECO:0000256" key="1">
    <source>
        <dbReference type="SAM" id="SignalP"/>
    </source>
</evidence>